<dbReference type="InterPro" id="IPR011738">
    <property type="entry name" value="Phage_CHP"/>
</dbReference>
<comment type="caution">
    <text evidence="1">The sequence shown here is derived from an EMBL/GenBank/DDBJ whole genome shotgun (WGS) entry which is preliminary data.</text>
</comment>
<reference evidence="1 2" key="1">
    <citation type="submission" date="2020-08" db="EMBL/GenBank/DDBJ databases">
        <title>Genomic Encyclopedia of Type Strains, Phase IV (KMG-IV): sequencing the most valuable type-strain genomes for metagenomic binning, comparative biology and taxonomic classification.</title>
        <authorList>
            <person name="Goeker M."/>
        </authorList>
    </citation>
    <scope>NUCLEOTIDE SEQUENCE [LARGE SCALE GENOMIC DNA]</scope>
    <source>
        <strain evidence="1 2">DSM 26438</strain>
    </source>
</reference>
<organism evidence="1 2">
    <name type="scientific">Rhizobium skierniewicense</name>
    <dbReference type="NCBI Taxonomy" id="984260"/>
    <lineage>
        <taxon>Bacteria</taxon>
        <taxon>Pseudomonadati</taxon>
        <taxon>Pseudomonadota</taxon>
        <taxon>Alphaproteobacteria</taxon>
        <taxon>Hyphomicrobiales</taxon>
        <taxon>Rhizobiaceae</taxon>
        <taxon>Rhizobium/Agrobacterium group</taxon>
        <taxon>Rhizobium</taxon>
    </lineage>
</organism>
<dbReference type="Pfam" id="PF05135">
    <property type="entry name" value="Phage_connect_1"/>
    <property type="match status" value="1"/>
</dbReference>
<dbReference type="Gene3D" id="1.10.3230.30">
    <property type="entry name" value="Phage gp6-like head-tail connector protein"/>
    <property type="match status" value="1"/>
</dbReference>
<dbReference type="RefSeq" id="WP_183893895.1">
    <property type="nucleotide sequence ID" value="NZ_JACIDV010000002.1"/>
</dbReference>
<dbReference type="CDD" id="cd08054">
    <property type="entry name" value="gp6"/>
    <property type="match status" value="1"/>
</dbReference>
<dbReference type="AlphaFoldDB" id="A0A7W6C2R2"/>
<keyword evidence="2" id="KW-1185">Reference proteome</keyword>
<sequence length="193" mass="21054">MHRPVLLTAPAILPVSVEDVKKALRIDSSDDDSTLENLVQGAVDHYEGWTGILGICLVEQEWRQRFDCFAQHMFLPLGPVRSVSEVSWIDAAGNPSLVSPVSYTLETDAGGRTCVRLANAFARPSGLAESGAVSITYKAGWPVVDGKSTIPRDLWTAIIARVQIGYEQGATDASMPLKTMEDALISKWRRISI</sequence>
<dbReference type="NCBIfam" id="TIGR01560">
    <property type="entry name" value="put_DNA_pack"/>
    <property type="match status" value="1"/>
</dbReference>
<gene>
    <name evidence="1" type="ORF">GGQ73_000622</name>
</gene>
<proteinExistence type="predicted"/>
<evidence type="ECO:0000313" key="1">
    <source>
        <dbReference type="EMBL" id="MBB3944697.1"/>
    </source>
</evidence>
<accession>A0A7W6C2R2</accession>
<protein>
    <submittedName>
        <fullName evidence="1">Putative phiE125 gp8 family phage protein</fullName>
    </submittedName>
</protein>
<dbReference type="InterPro" id="IPR006450">
    <property type="entry name" value="Phage_HK97_gp6-like"/>
</dbReference>
<dbReference type="EMBL" id="JACIDV010000002">
    <property type="protein sequence ID" value="MBB3944697.1"/>
    <property type="molecule type" value="Genomic_DNA"/>
</dbReference>
<name>A0A7W6C2R2_9HYPH</name>
<evidence type="ECO:0000313" key="2">
    <source>
        <dbReference type="Proteomes" id="UP000565286"/>
    </source>
</evidence>
<dbReference type="Proteomes" id="UP000565286">
    <property type="component" value="Unassembled WGS sequence"/>
</dbReference>
<dbReference type="NCBIfam" id="TIGR02215">
    <property type="entry name" value="phage_chp_gp8"/>
    <property type="match status" value="1"/>
</dbReference>
<dbReference type="InterPro" id="IPR021146">
    <property type="entry name" value="Phage_gp6-like_head-tail"/>
</dbReference>